<evidence type="ECO:0000256" key="17">
    <source>
        <dbReference type="ARBA" id="ARBA00047899"/>
    </source>
</evidence>
<evidence type="ECO:0000256" key="3">
    <source>
        <dbReference type="ARBA" id="ARBA00022527"/>
    </source>
</evidence>
<dbReference type="Pfam" id="PF08276">
    <property type="entry name" value="PAN_2"/>
    <property type="match status" value="1"/>
</dbReference>
<evidence type="ECO:0000256" key="21">
    <source>
        <dbReference type="SAM" id="Phobius"/>
    </source>
</evidence>
<feature type="domain" description="Apple" evidence="25">
    <location>
        <begin position="342"/>
        <end position="417"/>
    </location>
</feature>
<dbReference type="PROSITE" id="PS00108">
    <property type="entry name" value="PROTEIN_KINASE_ST"/>
    <property type="match status" value="1"/>
</dbReference>
<evidence type="ECO:0000259" key="25">
    <source>
        <dbReference type="PROSITE" id="PS50948"/>
    </source>
</evidence>
<reference evidence="26 27" key="1">
    <citation type="submission" date="2024-01" db="EMBL/GenBank/DDBJ databases">
        <title>Genome assemblies of Stephania.</title>
        <authorList>
            <person name="Yang L."/>
        </authorList>
    </citation>
    <scope>NUCLEOTIDE SEQUENCE [LARGE SCALE GENOMIC DNA]</scope>
    <source>
        <strain evidence="26">JXDWG</strain>
        <tissue evidence="26">Leaf</tissue>
    </source>
</reference>
<dbReference type="PROSITE" id="PS50927">
    <property type="entry name" value="BULB_LECTIN"/>
    <property type="match status" value="1"/>
</dbReference>
<evidence type="ECO:0000259" key="24">
    <source>
        <dbReference type="PROSITE" id="PS50927"/>
    </source>
</evidence>
<dbReference type="PROSITE" id="PS50948">
    <property type="entry name" value="PAN"/>
    <property type="match status" value="1"/>
</dbReference>
<dbReference type="EMBL" id="JBBNAG010000007">
    <property type="protein sequence ID" value="KAK9118050.1"/>
    <property type="molecule type" value="Genomic_DNA"/>
</dbReference>
<keyword evidence="7 22" id="KW-0732">Signal</keyword>
<comment type="catalytic activity">
    <reaction evidence="18 19">
        <text>L-seryl-[protein] + ATP = O-phospho-L-seryl-[protein] + ADP + H(+)</text>
        <dbReference type="Rhea" id="RHEA:17989"/>
        <dbReference type="Rhea" id="RHEA-COMP:9863"/>
        <dbReference type="Rhea" id="RHEA-COMP:11604"/>
        <dbReference type="ChEBI" id="CHEBI:15378"/>
        <dbReference type="ChEBI" id="CHEBI:29999"/>
        <dbReference type="ChEBI" id="CHEBI:30616"/>
        <dbReference type="ChEBI" id="CHEBI:83421"/>
        <dbReference type="ChEBI" id="CHEBI:456216"/>
        <dbReference type="EC" id="2.7.11.1"/>
    </reaction>
</comment>
<comment type="subcellular location">
    <subcellularLocation>
        <location evidence="1">Cell membrane</location>
        <topology evidence="1">Single-pass type I membrane protein</topology>
    </subcellularLocation>
</comment>
<evidence type="ECO:0000256" key="4">
    <source>
        <dbReference type="ARBA" id="ARBA00022553"/>
    </source>
</evidence>
<feature type="signal peptide" evidence="22">
    <location>
        <begin position="1"/>
        <end position="28"/>
    </location>
</feature>
<evidence type="ECO:0000256" key="5">
    <source>
        <dbReference type="ARBA" id="ARBA00022679"/>
    </source>
</evidence>
<evidence type="ECO:0000256" key="22">
    <source>
        <dbReference type="SAM" id="SignalP"/>
    </source>
</evidence>
<keyword evidence="3 19" id="KW-0723">Serine/threonine-protein kinase</keyword>
<gene>
    <name evidence="26" type="ORF">Scep_016143</name>
</gene>
<dbReference type="SMART" id="SM00220">
    <property type="entry name" value="S_TKc"/>
    <property type="match status" value="1"/>
</dbReference>
<dbReference type="SMART" id="SM00473">
    <property type="entry name" value="PAN_AP"/>
    <property type="match status" value="1"/>
</dbReference>
<keyword evidence="6 21" id="KW-0812">Transmembrane</keyword>
<feature type="chain" id="PRO_5043020155" description="Receptor-like serine/threonine-protein kinase" evidence="22">
    <location>
        <begin position="29"/>
        <end position="802"/>
    </location>
</feature>
<keyword evidence="16" id="KW-0325">Glycoprotein</keyword>
<keyword evidence="2" id="KW-1003">Cell membrane</keyword>
<dbReference type="InterPro" id="IPR008271">
    <property type="entry name" value="Ser/Thr_kinase_AS"/>
</dbReference>
<dbReference type="AlphaFoldDB" id="A0AAP0IMX0"/>
<dbReference type="InterPro" id="IPR024171">
    <property type="entry name" value="SRK-like_kinase"/>
</dbReference>
<comment type="caution">
    <text evidence="26">The sequence shown here is derived from an EMBL/GenBank/DDBJ whole genome shotgun (WGS) entry which is preliminary data.</text>
</comment>
<protein>
    <recommendedName>
        <fullName evidence="19">Receptor-like serine/threonine-protein kinase</fullName>
        <ecNumber evidence="19">2.7.11.1</ecNumber>
    </recommendedName>
</protein>
<dbReference type="InterPro" id="IPR000719">
    <property type="entry name" value="Prot_kinase_dom"/>
</dbReference>
<dbReference type="Gene3D" id="3.30.200.20">
    <property type="entry name" value="Phosphorylase Kinase, domain 1"/>
    <property type="match status" value="1"/>
</dbReference>
<dbReference type="Proteomes" id="UP001419268">
    <property type="component" value="Unassembled WGS sequence"/>
</dbReference>
<accession>A0AAP0IMX0</accession>
<dbReference type="Gene3D" id="1.10.510.10">
    <property type="entry name" value="Transferase(Phosphotransferase) domain 1"/>
    <property type="match status" value="1"/>
</dbReference>
<dbReference type="GO" id="GO:0030246">
    <property type="term" value="F:carbohydrate binding"/>
    <property type="evidence" value="ECO:0007669"/>
    <property type="project" value="UniProtKB-KW"/>
</dbReference>
<dbReference type="CDD" id="cd01098">
    <property type="entry name" value="PAN_AP_plant"/>
    <property type="match status" value="1"/>
</dbReference>
<keyword evidence="27" id="KW-1185">Reference proteome</keyword>
<feature type="domain" description="Protein kinase" evidence="23">
    <location>
        <begin position="488"/>
        <end position="765"/>
    </location>
</feature>
<evidence type="ECO:0000256" key="11">
    <source>
        <dbReference type="ARBA" id="ARBA00022840"/>
    </source>
</evidence>
<dbReference type="CDD" id="cd00028">
    <property type="entry name" value="B_lectin"/>
    <property type="match status" value="1"/>
</dbReference>
<evidence type="ECO:0000256" key="14">
    <source>
        <dbReference type="ARBA" id="ARBA00023157"/>
    </source>
</evidence>
<dbReference type="Pfam" id="PF00069">
    <property type="entry name" value="Pkinase"/>
    <property type="match status" value="1"/>
</dbReference>
<dbReference type="InterPro" id="IPR001480">
    <property type="entry name" value="Bulb-type_lectin_dom"/>
</dbReference>
<evidence type="ECO:0000256" key="7">
    <source>
        <dbReference type="ARBA" id="ARBA00022729"/>
    </source>
</evidence>
<dbReference type="CDD" id="cd14066">
    <property type="entry name" value="STKc_IRAK"/>
    <property type="match status" value="1"/>
</dbReference>
<evidence type="ECO:0000256" key="12">
    <source>
        <dbReference type="ARBA" id="ARBA00022989"/>
    </source>
</evidence>
<dbReference type="GO" id="GO:0005886">
    <property type="term" value="C:plasma membrane"/>
    <property type="evidence" value="ECO:0007669"/>
    <property type="project" value="UniProtKB-SubCell"/>
</dbReference>
<dbReference type="InterPro" id="IPR003609">
    <property type="entry name" value="Pan_app"/>
</dbReference>
<keyword evidence="12 21" id="KW-1133">Transmembrane helix</keyword>
<keyword evidence="9 19" id="KW-0547">Nucleotide-binding</keyword>
<evidence type="ECO:0000256" key="8">
    <source>
        <dbReference type="ARBA" id="ARBA00022734"/>
    </source>
</evidence>
<dbReference type="FunFam" id="2.90.10.10:FF:000009">
    <property type="entry name" value="Receptor-like serine/threonine-protein kinase SD1-8"/>
    <property type="match status" value="1"/>
</dbReference>
<organism evidence="26 27">
    <name type="scientific">Stephania cephalantha</name>
    <dbReference type="NCBI Taxonomy" id="152367"/>
    <lineage>
        <taxon>Eukaryota</taxon>
        <taxon>Viridiplantae</taxon>
        <taxon>Streptophyta</taxon>
        <taxon>Embryophyta</taxon>
        <taxon>Tracheophyta</taxon>
        <taxon>Spermatophyta</taxon>
        <taxon>Magnoliopsida</taxon>
        <taxon>Ranunculales</taxon>
        <taxon>Menispermaceae</taxon>
        <taxon>Menispermoideae</taxon>
        <taxon>Cissampelideae</taxon>
        <taxon>Stephania</taxon>
    </lineage>
</organism>
<dbReference type="Pfam" id="PF01453">
    <property type="entry name" value="B_lectin"/>
    <property type="match status" value="1"/>
</dbReference>
<evidence type="ECO:0000256" key="16">
    <source>
        <dbReference type="ARBA" id="ARBA00023180"/>
    </source>
</evidence>
<dbReference type="SMART" id="SM00108">
    <property type="entry name" value="B_lectin"/>
    <property type="match status" value="1"/>
</dbReference>
<evidence type="ECO:0000313" key="26">
    <source>
        <dbReference type="EMBL" id="KAK9118050.1"/>
    </source>
</evidence>
<dbReference type="SUPFAM" id="SSF51110">
    <property type="entry name" value="alpha-D-mannose-specific plant lectins"/>
    <property type="match status" value="1"/>
</dbReference>
<dbReference type="InterPro" id="IPR000858">
    <property type="entry name" value="S_locus_glycoprot_dom"/>
</dbReference>
<dbReference type="Gene3D" id="2.90.10.10">
    <property type="entry name" value="Bulb-type lectin domain"/>
    <property type="match status" value="1"/>
</dbReference>
<dbReference type="InterPro" id="IPR036426">
    <property type="entry name" value="Bulb-type_lectin_dom_sf"/>
</dbReference>
<evidence type="ECO:0000256" key="19">
    <source>
        <dbReference type="PIRNR" id="PIRNR000641"/>
    </source>
</evidence>
<dbReference type="InterPro" id="IPR011009">
    <property type="entry name" value="Kinase-like_dom_sf"/>
</dbReference>
<dbReference type="SUPFAM" id="SSF56112">
    <property type="entry name" value="Protein kinase-like (PK-like)"/>
    <property type="match status" value="1"/>
</dbReference>
<dbReference type="PANTHER" id="PTHR47974">
    <property type="entry name" value="OS07G0415500 PROTEIN"/>
    <property type="match status" value="1"/>
</dbReference>
<dbReference type="PIRSF" id="PIRSF000641">
    <property type="entry name" value="SRK"/>
    <property type="match status" value="1"/>
</dbReference>
<dbReference type="PROSITE" id="PS50011">
    <property type="entry name" value="PROTEIN_KINASE_DOM"/>
    <property type="match status" value="1"/>
</dbReference>
<evidence type="ECO:0000313" key="27">
    <source>
        <dbReference type="Proteomes" id="UP001419268"/>
    </source>
</evidence>
<evidence type="ECO:0000256" key="10">
    <source>
        <dbReference type="ARBA" id="ARBA00022777"/>
    </source>
</evidence>
<dbReference type="FunFam" id="3.30.200.20:FF:000178">
    <property type="entry name" value="serine/threonine-protein kinase PBS1-like"/>
    <property type="match status" value="1"/>
</dbReference>
<dbReference type="GO" id="GO:0005524">
    <property type="term" value="F:ATP binding"/>
    <property type="evidence" value="ECO:0007669"/>
    <property type="project" value="UniProtKB-UniRule"/>
</dbReference>
<dbReference type="GO" id="GO:0004674">
    <property type="term" value="F:protein serine/threonine kinase activity"/>
    <property type="evidence" value="ECO:0007669"/>
    <property type="project" value="UniProtKB-KW"/>
</dbReference>
<evidence type="ECO:0000256" key="2">
    <source>
        <dbReference type="ARBA" id="ARBA00022475"/>
    </source>
</evidence>
<evidence type="ECO:0000256" key="15">
    <source>
        <dbReference type="ARBA" id="ARBA00023170"/>
    </source>
</evidence>
<feature type="domain" description="Bulb-type lectin" evidence="24">
    <location>
        <begin position="29"/>
        <end position="154"/>
    </location>
</feature>
<keyword evidence="8" id="KW-0430">Lectin</keyword>
<evidence type="ECO:0000256" key="13">
    <source>
        <dbReference type="ARBA" id="ARBA00023136"/>
    </source>
</evidence>
<evidence type="ECO:0000256" key="18">
    <source>
        <dbReference type="ARBA" id="ARBA00048679"/>
    </source>
</evidence>
<comment type="catalytic activity">
    <reaction evidence="17 19">
        <text>L-threonyl-[protein] + ATP = O-phospho-L-threonyl-[protein] + ADP + H(+)</text>
        <dbReference type="Rhea" id="RHEA:46608"/>
        <dbReference type="Rhea" id="RHEA-COMP:11060"/>
        <dbReference type="Rhea" id="RHEA-COMP:11605"/>
        <dbReference type="ChEBI" id="CHEBI:15378"/>
        <dbReference type="ChEBI" id="CHEBI:30013"/>
        <dbReference type="ChEBI" id="CHEBI:30616"/>
        <dbReference type="ChEBI" id="CHEBI:61977"/>
        <dbReference type="ChEBI" id="CHEBI:456216"/>
        <dbReference type="EC" id="2.7.11.1"/>
    </reaction>
</comment>
<evidence type="ECO:0000256" key="20">
    <source>
        <dbReference type="PROSITE-ProRule" id="PRU10141"/>
    </source>
</evidence>
<dbReference type="GO" id="GO:0048544">
    <property type="term" value="P:recognition of pollen"/>
    <property type="evidence" value="ECO:0007669"/>
    <property type="project" value="InterPro"/>
</dbReference>
<evidence type="ECO:0000256" key="9">
    <source>
        <dbReference type="ARBA" id="ARBA00022741"/>
    </source>
</evidence>
<comment type="similarity">
    <text evidence="19">Belongs to the protein kinase superfamily. Ser/Thr protein kinase family.</text>
</comment>
<keyword evidence="14" id="KW-1015">Disulfide bond</keyword>
<keyword evidence="11 19" id="KW-0067">ATP-binding</keyword>
<dbReference type="Pfam" id="PF00954">
    <property type="entry name" value="S_locus_glycop"/>
    <property type="match status" value="1"/>
</dbReference>
<dbReference type="EC" id="2.7.11.1" evidence="19"/>
<dbReference type="PANTHER" id="PTHR47974:SF20">
    <property type="entry name" value="RECEPTOR-LIKE SERINE_THREONINE-PROTEIN KINASE"/>
    <property type="match status" value="1"/>
</dbReference>
<dbReference type="FunFam" id="1.10.510.10:FF:000227">
    <property type="entry name" value="Serine/threonine-protein kinase"/>
    <property type="match status" value="1"/>
</dbReference>
<keyword evidence="4" id="KW-0597">Phosphoprotein</keyword>
<keyword evidence="5 19" id="KW-0808">Transferase</keyword>
<proteinExistence type="inferred from homology"/>
<sequence>MGTRVSLSSSILSVVLVLYSLKSHVCIAVDTIFAGQSLVGDQTIISRDGNFEFGFFTPGKSLKYYVGIWYKKVSVKKRTVVWVANRDQPLSDPSLSELKLLENANLVLLNHLKIPVWTTNSTSKSLNSSQLVIQDDGNLVLRSNSTVLWQSFDHFTDTWLPGASFGYDFRTREGQKLVSWKNSEDPSPGLFSVLVEEDSEQVVKWNGTYQYFTSGVWSGDSYTANPEMRIRQRFNYSFIRNENESHFTYTAINKSLIGRLVIDVTGRIKTLIWNEGSQDWVLYWARPPMQCRVYNLCGAYGICSDDNLNSCDCLPGFEKGSPKDWDLLDYSGGCVRKVSLQCGNKTVFSKIPNTRLPTNNVSLRVEGADKCEAACSNNCSCNAYAYTSSTGCITWYDSLFNLQQLVSGGDDLYLKLAPSNDSSSGRKNSVVVYVAVGVALGVTALVVILVLILCRLRMNKRKARALGSAHRFVFLTAFKYRHLKAATKNFSEKLGQGSFGSVFKGVLPDSTPIAVKKLITGGVGQGEKQFRSEVSTIGLIQHINLVGLRGFCSQGENRMLVYDFMPNDSLKSHLFSQDDSKTLNWSTRYQIAIGIARGLAYLHEECRDCIIHCDVKPENILLDADFTPKVADFGLAKLLGREFSRVMTTVRGTIGYLAPEWTSGVDITAKADVYSYGMVLFEIISGRRNLKQCEGGKVWYFPTWAAREVISQGQPVLSILDKKLQGKADIGELERAFRVACWCIREEETRRPSMGQVVQILEGLLDVNPPPITSYLQEMVENEETSSFFSHGYSLGSNSTSF</sequence>
<keyword evidence="10 19" id="KW-0418">Kinase</keyword>
<dbReference type="PROSITE" id="PS00107">
    <property type="entry name" value="PROTEIN_KINASE_ATP"/>
    <property type="match status" value="1"/>
</dbReference>
<feature type="binding site" evidence="20">
    <location>
        <position position="517"/>
    </location>
    <ligand>
        <name>ATP</name>
        <dbReference type="ChEBI" id="CHEBI:30616"/>
    </ligand>
</feature>
<evidence type="ECO:0000259" key="23">
    <source>
        <dbReference type="PROSITE" id="PS50011"/>
    </source>
</evidence>
<name>A0AAP0IMX0_9MAGN</name>
<keyword evidence="15" id="KW-0675">Receptor</keyword>
<keyword evidence="13 21" id="KW-0472">Membrane</keyword>
<dbReference type="InterPro" id="IPR017441">
    <property type="entry name" value="Protein_kinase_ATP_BS"/>
</dbReference>
<evidence type="ECO:0000256" key="6">
    <source>
        <dbReference type="ARBA" id="ARBA00022692"/>
    </source>
</evidence>
<feature type="transmembrane region" description="Helical" evidence="21">
    <location>
        <begin position="430"/>
        <end position="454"/>
    </location>
</feature>
<evidence type="ECO:0000256" key="1">
    <source>
        <dbReference type="ARBA" id="ARBA00004251"/>
    </source>
</evidence>